<dbReference type="Proteomes" id="UP000536179">
    <property type="component" value="Unassembled WGS sequence"/>
</dbReference>
<dbReference type="RefSeq" id="WP_184305158.1">
    <property type="nucleotide sequence ID" value="NZ_JACHXU010000007.1"/>
</dbReference>
<keyword evidence="1" id="KW-1133">Transmembrane helix</keyword>
<evidence type="ECO:0000256" key="1">
    <source>
        <dbReference type="SAM" id="Phobius"/>
    </source>
</evidence>
<accession>A0A7W5DY82</accession>
<keyword evidence="1" id="KW-0812">Transmembrane</keyword>
<comment type="caution">
    <text evidence="2">The sequence shown here is derived from an EMBL/GenBank/DDBJ whole genome shotgun (WGS) entry which is preliminary data.</text>
</comment>
<dbReference type="AlphaFoldDB" id="A0A7W5DY82"/>
<sequence>MSPDEFFVSCLALTLSVVATGIALGPWDAPYKIRSVAHIENRFGKFAARLIWVVVAIVSGGSAAAIVSGLRPAYATPTVHGEPPR</sequence>
<proteinExistence type="predicted"/>
<gene>
    <name evidence="2" type="ORF">FHS27_002527</name>
</gene>
<name>A0A7W5DY82_9BACT</name>
<dbReference type="EMBL" id="JACHXU010000007">
    <property type="protein sequence ID" value="MBB3206715.1"/>
    <property type="molecule type" value="Genomic_DNA"/>
</dbReference>
<evidence type="ECO:0000313" key="3">
    <source>
        <dbReference type="Proteomes" id="UP000536179"/>
    </source>
</evidence>
<reference evidence="2 3" key="1">
    <citation type="submission" date="2020-08" db="EMBL/GenBank/DDBJ databases">
        <title>Genomic Encyclopedia of Type Strains, Phase III (KMG-III): the genomes of soil and plant-associated and newly described type strains.</title>
        <authorList>
            <person name="Whitman W."/>
        </authorList>
    </citation>
    <scope>NUCLEOTIDE SEQUENCE [LARGE SCALE GENOMIC DNA]</scope>
    <source>
        <strain evidence="2 3">CECT 8075</strain>
    </source>
</reference>
<keyword evidence="1" id="KW-0472">Membrane</keyword>
<keyword evidence="3" id="KW-1185">Reference proteome</keyword>
<protein>
    <submittedName>
        <fullName evidence="2">Uncharacterized protein</fullName>
    </submittedName>
</protein>
<organism evidence="2 3">
    <name type="scientific">Aporhodopirellula rubra</name>
    <dbReference type="NCBI Taxonomy" id="980271"/>
    <lineage>
        <taxon>Bacteria</taxon>
        <taxon>Pseudomonadati</taxon>
        <taxon>Planctomycetota</taxon>
        <taxon>Planctomycetia</taxon>
        <taxon>Pirellulales</taxon>
        <taxon>Pirellulaceae</taxon>
        <taxon>Aporhodopirellula</taxon>
    </lineage>
</organism>
<feature type="transmembrane region" description="Helical" evidence="1">
    <location>
        <begin position="6"/>
        <end position="25"/>
    </location>
</feature>
<evidence type="ECO:0000313" key="2">
    <source>
        <dbReference type="EMBL" id="MBB3206715.1"/>
    </source>
</evidence>
<feature type="transmembrane region" description="Helical" evidence="1">
    <location>
        <begin position="46"/>
        <end position="67"/>
    </location>
</feature>